<dbReference type="Pfam" id="PF08246">
    <property type="entry name" value="Inhibitor_I29"/>
    <property type="match status" value="1"/>
</dbReference>
<dbReference type="Gene3D" id="3.90.70.10">
    <property type="entry name" value="Cysteine proteinases"/>
    <property type="match status" value="2"/>
</dbReference>
<sequence length="243" mass="27208">MNKDGFSSRNKIHTANLVRIGAVASHAASRELREAFIAEKHEQWMAKHGRVYKDAAEKESRFKIFMDNAEFMETFNKAGNRSYNLGLNKFADLTNEEFRESLCLRHSKPTPFRYKNVTSVPFTMDWRKKGAVTAVKGQGECAKLKGYEMVPKNNEKALLKAVANQPVSVCIDSSGRHFQHYSSGVLTGDCGTNLDHGVTAIGYGTSSDGIKYWLIKNSWGTGWGENGYLRMQRDIGAEKGLVE</sequence>
<evidence type="ECO:0000313" key="9">
    <source>
        <dbReference type="Proteomes" id="UP000836841"/>
    </source>
</evidence>
<name>A0AAU9RW95_THLAR</name>
<evidence type="ECO:0000259" key="7">
    <source>
        <dbReference type="SMART" id="SM00848"/>
    </source>
</evidence>
<evidence type="ECO:0000256" key="2">
    <source>
        <dbReference type="ARBA" id="ARBA00022670"/>
    </source>
</evidence>
<comment type="similarity">
    <text evidence="1">Belongs to the peptidase C1 family.</text>
</comment>
<evidence type="ECO:0000256" key="1">
    <source>
        <dbReference type="ARBA" id="ARBA00008455"/>
    </source>
</evidence>
<keyword evidence="3" id="KW-0378">Hydrolase</keyword>
<dbReference type="PANTHER" id="PTHR12411">
    <property type="entry name" value="CYSTEINE PROTEASE FAMILY C1-RELATED"/>
    <property type="match status" value="1"/>
</dbReference>
<dbReference type="InterPro" id="IPR013201">
    <property type="entry name" value="Prot_inhib_I29"/>
</dbReference>
<feature type="domain" description="Peptidase C1A papain C-terminal" evidence="6">
    <location>
        <begin position="120"/>
        <end position="241"/>
    </location>
</feature>
<dbReference type="InterPro" id="IPR013128">
    <property type="entry name" value="Peptidase_C1A"/>
</dbReference>
<dbReference type="AlphaFoldDB" id="A0AAU9RW95"/>
<keyword evidence="4" id="KW-0788">Thiol protease</keyword>
<dbReference type="InterPro" id="IPR038765">
    <property type="entry name" value="Papain-like_cys_pep_sf"/>
</dbReference>
<keyword evidence="5" id="KW-1015">Disulfide bond</keyword>
<protein>
    <submittedName>
        <fullName evidence="8">Uncharacterized protein</fullName>
    </submittedName>
</protein>
<organism evidence="8 9">
    <name type="scientific">Thlaspi arvense</name>
    <name type="common">Field penny-cress</name>
    <dbReference type="NCBI Taxonomy" id="13288"/>
    <lineage>
        <taxon>Eukaryota</taxon>
        <taxon>Viridiplantae</taxon>
        <taxon>Streptophyta</taxon>
        <taxon>Embryophyta</taxon>
        <taxon>Tracheophyta</taxon>
        <taxon>Spermatophyta</taxon>
        <taxon>Magnoliopsida</taxon>
        <taxon>eudicotyledons</taxon>
        <taxon>Gunneridae</taxon>
        <taxon>Pentapetalae</taxon>
        <taxon>rosids</taxon>
        <taxon>malvids</taxon>
        <taxon>Brassicales</taxon>
        <taxon>Brassicaceae</taxon>
        <taxon>Thlaspideae</taxon>
        <taxon>Thlaspi</taxon>
    </lineage>
</organism>
<dbReference type="SUPFAM" id="SSF54001">
    <property type="entry name" value="Cysteine proteinases"/>
    <property type="match status" value="1"/>
</dbReference>
<reference evidence="8 9" key="1">
    <citation type="submission" date="2022-03" db="EMBL/GenBank/DDBJ databases">
        <authorList>
            <person name="Nunn A."/>
            <person name="Chopra R."/>
            <person name="Nunn A."/>
            <person name="Contreras Garrido A."/>
        </authorList>
    </citation>
    <scope>NUCLEOTIDE SEQUENCE [LARGE SCALE GENOMIC DNA]</scope>
</reference>
<dbReference type="InterPro" id="IPR000668">
    <property type="entry name" value="Peptidase_C1A_C"/>
</dbReference>
<proteinExistence type="inferred from homology"/>
<dbReference type="GO" id="GO:0006508">
    <property type="term" value="P:proteolysis"/>
    <property type="evidence" value="ECO:0007669"/>
    <property type="project" value="UniProtKB-KW"/>
</dbReference>
<dbReference type="Pfam" id="PF00112">
    <property type="entry name" value="Peptidase_C1"/>
    <property type="match status" value="1"/>
</dbReference>
<evidence type="ECO:0000256" key="4">
    <source>
        <dbReference type="ARBA" id="ARBA00022807"/>
    </source>
</evidence>
<dbReference type="SMART" id="SM00645">
    <property type="entry name" value="Pept_C1"/>
    <property type="match status" value="1"/>
</dbReference>
<dbReference type="InterPro" id="IPR039417">
    <property type="entry name" value="Peptidase_C1A_papain-like"/>
</dbReference>
<evidence type="ECO:0000256" key="5">
    <source>
        <dbReference type="ARBA" id="ARBA00023157"/>
    </source>
</evidence>
<dbReference type="Proteomes" id="UP000836841">
    <property type="component" value="Unassembled WGS sequence"/>
</dbReference>
<dbReference type="SMART" id="SM00848">
    <property type="entry name" value="Inhibitor_I29"/>
    <property type="match status" value="1"/>
</dbReference>
<dbReference type="InterPro" id="IPR025661">
    <property type="entry name" value="Pept_asp_AS"/>
</dbReference>
<comment type="caution">
    <text evidence="8">The sequence shown here is derived from an EMBL/GenBank/DDBJ whole genome shotgun (WGS) entry which is preliminary data.</text>
</comment>
<dbReference type="GO" id="GO:0008234">
    <property type="term" value="F:cysteine-type peptidase activity"/>
    <property type="evidence" value="ECO:0007669"/>
    <property type="project" value="UniProtKB-KW"/>
</dbReference>
<dbReference type="InterPro" id="IPR025660">
    <property type="entry name" value="Pept_his_AS"/>
</dbReference>
<gene>
    <name evidence="8" type="ORF">TAV2_LOCUS8414</name>
</gene>
<dbReference type="PROSITE" id="PS00640">
    <property type="entry name" value="THIOL_PROTEASE_ASN"/>
    <property type="match status" value="1"/>
</dbReference>
<evidence type="ECO:0000259" key="6">
    <source>
        <dbReference type="SMART" id="SM00645"/>
    </source>
</evidence>
<keyword evidence="9" id="KW-1185">Reference proteome</keyword>
<dbReference type="EMBL" id="CAJVSB020000343">
    <property type="protein sequence ID" value="CAH2049763.1"/>
    <property type="molecule type" value="Genomic_DNA"/>
</dbReference>
<evidence type="ECO:0000256" key="3">
    <source>
        <dbReference type="ARBA" id="ARBA00022801"/>
    </source>
</evidence>
<evidence type="ECO:0000313" key="8">
    <source>
        <dbReference type="EMBL" id="CAH2049763.1"/>
    </source>
</evidence>
<feature type="domain" description="Cathepsin propeptide inhibitor" evidence="7">
    <location>
        <begin position="41"/>
        <end position="98"/>
    </location>
</feature>
<dbReference type="CDD" id="cd02248">
    <property type="entry name" value="Peptidase_C1A"/>
    <property type="match status" value="1"/>
</dbReference>
<accession>A0AAU9RW95</accession>
<keyword evidence="2" id="KW-0645">Protease</keyword>
<dbReference type="PROSITE" id="PS00639">
    <property type="entry name" value="THIOL_PROTEASE_HIS"/>
    <property type="match status" value="1"/>
</dbReference>